<dbReference type="CDD" id="cd00054">
    <property type="entry name" value="EGF_CA"/>
    <property type="match status" value="1"/>
</dbReference>
<reference evidence="9" key="1">
    <citation type="submission" date="2023-04" db="EMBL/GenBank/DDBJ databases">
        <title>Phytophthora lilii NBRC 32176.</title>
        <authorList>
            <person name="Ichikawa N."/>
            <person name="Sato H."/>
            <person name="Tonouchi N."/>
        </authorList>
    </citation>
    <scope>NUCLEOTIDE SEQUENCE</scope>
    <source>
        <strain evidence="9">NBRC 32176</strain>
    </source>
</reference>
<dbReference type="InterPro" id="IPR000742">
    <property type="entry name" value="EGF"/>
</dbReference>
<keyword evidence="10" id="KW-1185">Reference proteome</keyword>
<comment type="similarity">
    <text evidence="1">Belongs to the glycosyl hydrolase 72 family.</text>
</comment>
<evidence type="ECO:0000256" key="6">
    <source>
        <dbReference type="SAM" id="MobiDB-lite"/>
    </source>
</evidence>
<name>A0A9W6TPR2_9STRA</name>
<comment type="caution">
    <text evidence="5">Lacks conserved residue(s) required for the propagation of feature annotation.</text>
</comment>
<dbReference type="PANTHER" id="PTHR31468">
    <property type="entry name" value="1,3-BETA-GLUCANOSYLTRANSFERASE GAS1"/>
    <property type="match status" value="1"/>
</dbReference>
<evidence type="ECO:0000256" key="1">
    <source>
        <dbReference type="ARBA" id="ARBA00007528"/>
    </source>
</evidence>
<keyword evidence="2" id="KW-0732">Signal</keyword>
<feature type="transmembrane region" description="Helical" evidence="7">
    <location>
        <begin position="1068"/>
        <end position="1091"/>
    </location>
</feature>
<dbReference type="GO" id="GO:0034411">
    <property type="term" value="P:cell wall (1-&gt;3)-beta-D-glucan biosynthetic process"/>
    <property type="evidence" value="ECO:0007669"/>
    <property type="project" value="TreeGrafter"/>
</dbReference>
<dbReference type="EMBL" id="BSXW01000309">
    <property type="protein sequence ID" value="GMF18206.1"/>
    <property type="molecule type" value="Genomic_DNA"/>
</dbReference>
<feature type="compositionally biased region" description="Basic and acidic residues" evidence="6">
    <location>
        <begin position="104"/>
        <end position="125"/>
    </location>
</feature>
<dbReference type="InterPro" id="IPR056866">
    <property type="entry name" value="Znf_WRKY19"/>
</dbReference>
<evidence type="ECO:0000256" key="5">
    <source>
        <dbReference type="PROSITE-ProRule" id="PRU00076"/>
    </source>
</evidence>
<dbReference type="PROSITE" id="PS50026">
    <property type="entry name" value="EGF_3"/>
    <property type="match status" value="1"/>
</dbReference>
<dbReference type="Proteomes" id="UP001165083">
    <property type="component" value="Unassembled WGS sequence"/>
</dbReference>
<dbReference type="InterPro" id="IPR041667">
    <property type="entry name" value="Cupin_8"/>
</dbReference>
<dbReference type="PROSITE" id="PS00022">
    <property type="entry name" value="EGF_1"/>
    <property type="match status" value="1"/>
</dbReference>
<dbReference type="Gene3D" id="3.20.20.80">
    <property type="entry name" value="Glycosidases"/>
    <property type="match status" value="1"/>
</dbReference>
<accession>A0A9W6TPR2</accession>
<evidence type="ECO:0000256" key="7">
    <source>
        <dbReference type="SAM" id="Phobius"/>
    </source>
</evidence>
<keyword evidence="7" id="KW-0472">Membrane</keyword>
<dbReference type="GO" id="GO:0005886">
    <property type="term" value="C:plasma membrane"/>
    <property type="evidence" value="ECO:0007669"/>
    <property type="project" value="TreeGrafter"/>
</dbReference>
<feature type="region of interest" description="Disordered" evidence="6">
    <location>
        <begin position="1"/>
        <end position="142"/>
    </location>
</feature>
<keyword evidence="7" id="KW-1133">Transmembrane helix</keyword>
<evidence type="ECO:0000259" key="8">
    <source>
        <dbReference type="PROSITE" id="PS50026"/>
    </source>
</evidence>
<dbReference type="OrthoDB" id="421038at2759"/>
<gene>
    <name evidence="9" type="ORF">Plil01_000677600</name>
</gene>
<feature type="domain" description="EGF-like" evidence="8">
    <location>
        <begin position="1011"/>
        <end position="1048"/>
    </location>
</feature>
<dbReference type="InterPro" id="IPR017853">
    <property type="entry name" value="GH"/>
</dbReference>
<proteinExistence type="inferred from homology"/>
<comment type="caution">
    <text evidence="9">The sequence shown here is derived from an EMBL/GenBank/DDBJ whole genome shotgun (WGS) entry which is preliminary data.</text>
</comment>
<keyword evidence="5" id="KW-0245">EGF-like domain</keyword>
<protein>
    <submittedName>
        <fullName evidence="9">Unnamed protein product</fullName>
    </submittedName>
</protein>
<evidence type="ECO:0000256" key="2">
    <source>
        <dbReference type="ARBA" id="ARBA00022729"/>
    </source>
</evidence>
<organism evidence="9 10">
    <name type="scientific">Phytophthora lilii</name>
    <dbReference type="NCBI Taxonomy" id="2077276"/>
    <lineage>
        <taxon>Eukaryota</taxon>
        <taxon>Sar</taxon>
        <taxon>Stramenopiles</taxon>
        <taxon>Oomycota</taxon>
        <taxon>Peronosporomycetes</taxon>
        <taxon>Peronosporales</taxon>
        <taxon>Peronosporaceae</taxon>
        <taxon>Phytophthora</taxon>
    </lineage>
</organism>
<keyword evidence="4" id="KW-0325">Glycoprotein</keyword>
<keyword evidence="7" id="KW-0812">Transmembrane</keyword>
<dbReference type="PANTHER" id="PTHR31468:SF2">
    <property type="entry name" value="1,3-BETA-GLUCANOSYLTRANSFERASE GAS1"/>
    <property type="match status" value="1"/>
</dbReference>
<dbReference type="Gene3D" id="2.60.120.650">
    <property type="entry name" value="Cupin"/>
    <property type="match status" value="1"/>
</dbReference>
<evidence type="ECO:0000313" key="9">
    <source>
        <dbReference type="EMBL" id="GMF18206.1"/>
    </source>
</evidence>
<evidence type="ECO:0000256" key="4">
    <source>
        <dbReference type="ARBA" id="ARBA00023180"/>
    </source>
</evidence>
<keyword evidence="3 5" id="KW-1015">Disulfide bond</keyword>
<dbReference type="SUPFAM" id="SSF51445">
    <property type="entry name" value="(Trans)glycosidases"/>
    <property type="match status" value="1"/>
</dbReference>
<dbReference type="InterPro" id="IPR004886">
    <property type="entry name" value="Glucanosyltransferase"/>
</dbReference>
<dbReference type="SUPFAM" id="SSF51197">
    <property type="entry name" value="Clavaminate synthase-like"/>
    <property type="match status" value="1"/>
</dbReference>
<feature type="region of interest" description="Disordered" evidence="6">
    <location>
        <begin position="269"/>
        <end position="288"/>
    </location>
</feature>
<evidence type="ECO:0000256" key="3">
    <source>
        <dbReference type="ARBA" id="ARBA00023157"/>
    </source>
</evidence>
<dbReference type="Pfam" id="PF13621">
    <property type="entry name" value="Cupin_8"/>
    <property type="match status" value="1"/>
</dbReference>
<feature type="compositionally biased region" description="Low complexity" evidence="6">
    <location>
        <begin position="67"/>
        <end position="84"/>
    </location>
</feature>
<dbReference type="Pfam" id="PF03198">
    <property type="entry name" value="Glyco_hydro_72"/>
    <property type="match status" value="1"/>
</dbReference>
<dbReference type="Pfam" id="PF24906">
    <property type="entry name" value="Zf_WRKY19"/>
    <property type="match status" value="1"/>
</dbReference>
<feature type="disulfide bond" evidence="5">
    <location>
        <begin position="1038"/>
        <end position="1047"/>
    </location>
</feature>
<evidence type="ECO:0000313" key="10">
    <source>
        <dbReference type="Proteomes" id="UP001165083"/>
    </source>
</evidence>
<sequence length="1111" mass="120592">MRHVLGVGGAMSEVAKNQPAAQDKPASEPPTDAQGHPVREWIDTLLQAAVIAKDKQKKPAPSDDKTPATAKDTATAGDTTTADEASAEVKEVVASDTTPSEPTESTKDAEDKEKVATDADAKDVAMEPAADASKNEVPAPAPALKRYRRRRCEVEGCTKFARFNNACSGHGGRRLCAEAGCERVAQFGHKCSAHGGVKFCSVEGCQRAVQSRGCCKTHGGGVRCQHPDCTKGAISKGLCRSHGGGSRCAEQGCQKWAQRHGYCVRHSKSTAKTTPSQPAPEPMSDLTTSSLEPLSVVDIACKEFSSGCYHGNERARQSVELKFGDFVDYYQATFRRQSHWLQTVDGLEFYLAQCPIAVPKPDAVCTRASLPSVMDDFRLIASAVRSCSWRYAYIFAYFPIGVSHVATGSSDAIVIPEGWWHQVDSNEFTIAVNYWWDGFREQLVSDKRMLPYYARVTLEELVKQQCESRLLALQASARAANMSTLEDETAAVAAVITANDQGARERVLLSLNSSVFIKAQRLLATDYVADWKKLLGNASVDLVAVLTKTWERDTLEPDLLCLLFGALGDEEDAIKEQLFAKQAGFRQCCAGEIDEYYDKYSKAAISEHLSGLKYNTLRLYNINPTSSYKNFMNDMAELGVYVMVSASPDNDAYYGKYRYSTITKSLSCSGKVSSGDGTKTVDQTETCYPALLLEYGKKIIQNFAQYDNTLGVVVANEIMQKDLTAGSCVKAYVADLKNWMTVNGKKLRILPLAYAAADSSNDEITNADDYHVIKIQGLLCGDKMTNGLMAESIDIYLINEYRWCPDSTFAEAYQRYINMAQGIPIVVAFGEYGCKTSSSTPRDWGMIPYLYQEPSKTEEFTAVWSGGLAYSYGEAKLSTDSLFPMFTGGSTDFLGTPSSKSTTDYTNLKAQFAKYSGYTDNAKWTDSTKCSWKPTVETKTQSTNTRATKYGWIVSSCSSDHLKISSSDSWTCSSREGVVCTDDGDTCDVKLSSAVGTTQEDICGTYEVTSGGGTCESTSDCGGNGQCKESNGTKSCSCLSCYTGTDCSVKDISACATLSSSDTAPQTIFVGVGVFLGVMAVVFIALGVAAAKRKAGKHRALFSALSESELV</sequence>
<dbReference type="GO" id="GO:0042124">
    <property type="term" value="F:1,3-beta-glucanosyltransferase activity"/>
    <property type="evidence" value="ECO:0007669"/>
    <property type="project" value="TreeGrafter"/>
</dbReference>
<dbReference type="AlphaFoldDB" id="A0A9W6TPR2"/>